<keyword evidence="3" id="KW-1185">Reference proteome</keyword>
<dbReference type="AlphaFoldDB" id="A0AAU9PEN4"/>
<name>A0AAU9PEN4_9ASTR</name>
<dbReference type="Proteomes" id="UP001157418">
    <property type="component" value="Unassembled WGS sequence"/>
</dbReference>
<keyword evidence="1" id="KW-1133">Transmembrane helix</keyword>
<evidence type="ECO:0000313" key="3">
    <source>
        <dbReference type="Proteomes" id="UP001157418"/>
    </source>
</evidence>
<accession>A0AAU9PEN4</accession>
<gene>
    <name evidence="2" type="ORF">LVIROSA_LOCUS34150</name>
</gene>
<evidence type="ECO:0000256" key="1">
    <source>
        <dbReference type="SAM" id="Phobius"/>
    </source>
</evidence>
<feature type="transmembrane region" description="Helical" evidence="1">
    <location>
        <begin position="6"/>
        <end position="25"/>
    </location>
</feature>
<proteinExistence type="predicted"/>
<evidence type="ECO:0000313" key="2">
    <source>
        <dbReference type="EMBL" id="CAH1448619.1"/>
    </source>
</evidence>
<keyword evidence="1" id="KW-0812">Transmembrane</keyword>
<protein>
    <submittedName>
        <fullName evidence="2">Uncharacterized protein</fullName>
    </submittedName>
</protein>
<reference evidence="2 3" key="1">
    <citation type="submission" date="2022-01" db="EMBL/GenBank/DDBJ databases">
        <authorList>
            <person name="Xiong W."/>
            <person name="Schranz E."/>
        </authorList>
    </citation>
    <scope>NUCLEOTIDE SEQUENCE [LARGE SCALE GENOMIC DNA]</scope>
</reference>
<feature type="transmembrane region" description="Helical" evidence="1">
    <location>
        <begin position="87"/>
        <end position="109"/>
    </location>
</feature>
<comment type="caution">
    <text evidence="2">The sequence shown here is derived from an EMBL/GenBank/DDBJ whole genome shotgun (WGS) entry which is preliminary data.</text>
</comment>
<feature type="transmembrane region" description="Helical" evidence="1">
    <location>
        <begin position="55"/>
        <end position="75"/>
    </location>
</feature>
<sequence>MASDIIRSMMYSVMILNVVILEIYYRDIYKETVNDASIIGSRSDFLKELMSSIDFSNAMIGFGIAFLGATVVYLASKSSQRNDYIVWQLIMWLVEVSFATTILGLALNAMGKRWSNLKSV</sequence>
<dbReference type="EMBL" id="CAKMRJ010005634">
    <property type="protein sequence ID" value="CAH1448619.1"/>
    <property type="molecule type" value="Genomic_DNA"/>
</dbReference>
<keyword evidence="1" id="KW-0472">Membrane</keyword>
<organism evidence="2 3">
    <name type="scientific">Lactuca virosa</name>
    <dbReference type="NCBI Taxonomy" id="75947"/>
    <lineage>
        <taxon>Eukaryota</taxon>
        <taxon>Viridiplantae</taxon>
        <taxon>Streptophyta</taxon>
        <taxon>Embryophyta</taxon>
        <taxon>Tracheophyta</taxon>
        <taxon>Spermatophyta</taxon>
        <taxon>Magnoliopsida</taxon>
        <taxon>eudicotyledons</taxon>
        <taxon>Gunneridae</taxon>
        <taxon>Pentapetalae</taxon>
        <taxon>asterids</taxon>
        <taxon>campanulids</taxon>
        <taxon>Asterales</taxon>
        <taxon>Asteraceae</taxon>
        <taxon>Cichorioideae</taxon>
        <taxon>Cichorieae</taxon>
        <taxon>Lactucinae</taxon>
        <taxon>Lactuca</taxon>
    </lineage>
</organism>